<dbReference type="Gene3D" id="3.30.530.20">
    <property type="match status" value="2"/>
</dbReference>
<reference evidence="3" key="1">
    <citation type="submission" date="2019-11" db="EMBL/GenBank/DDBJ databases">
        <title>The nuclear and mitochondrial genomes of Frieseomelitta varia - a highly eusocial stingless bee (Meliponini) with a permanently sterile worker caste.</title>
        <authorList>
            <person name="Freitas F.C.P."/>
            <person name="Lourenco A.P."/>
            <person name="Nunes F.M.F."/>
            <person name="Paschoal A.R."/>
            <person name="Abreu F.C.P."/>
            <person name="Barbin F.O."/>
            <person name="Bataglia L."/>
            <person name="Cardoso-Junior C.A.M."/>
            <person name="Cervoni M.S."/>
            <person name="Silva S.R."/>
            <person name="Dalarmi F."/>
            <person name="Del Lama M.A."/>
            <person name="Depintor T.S."/>
            <person name="Ferreira K.M."/>
            <person name="Goria P.S."/>
            <person name="Jaskot M.C."/>
            <person name="Lago D.C."/>
            <person name="Luna-Lucena D."/>
            <person name="Moda L.M."/>
            <person name="Nascimento L."/>
            <person name="Pedrino M."/>
            <person name="Rabico F.O."/>
            <person name="Sanches F.C."/>
            <person name="Santos D.E."/>
            <person name="Santos C.G."/>
            <person name="Vieira J."/>
            <person name="Lopes T.F."/>
            <person name="Barchuk A.R."/>
            <person name="Hartfelder K."/>
            <person name="Simoes Z.L.P."/>
            <person name="Bitondi M.M.G."/>
            <person name="Pinheiro D.G."/>
        </authorList>
    </citation>
    <scope>NUCLEOTIDE SEQUENCE</scope>
    <source>
        <strain evidence="3">USP_RPSP 00005682</strain>
        <tissue evidence="3">Whole individual</tissue>
    </source>
</reference>
<keyword evidence="4" id="KW-1185">Reference proteome</keyword>
<dbReference type="InterPro" id="IPR001666">
    <property type="entry name" value="PI_transfer"/>
</dbReference>
<evidence type="ECO:0000313" key="3">
    <source>
        <dbReference type="EMBL" id="KAF3428563.1"/>
    </source>
</evidence>
<dbReference type="PANTHER" id="PTHR10658:SF54">
    <property type="entry name" value="CYTOPLASMIC PHOSPHATIDYLINOSITOL TRANSFER PROTEIN 1"/>
    <property type="match status" value="1"/>
</dbReference>
<gene>
    <name evidence="3" type="ORF">E2986_05072</name>
</gene>
<dbReference type="Proteomes" id="UP000655588">
    <property type="component" value="Unassembled WGS sequence"/>
</dbReference>
<feature type="domain" description="Phosphatidylinositol transfer protein N-terminal" evidence="2">
    <location>
        <begin position="145"/>
        <end position="185"/>
    </location>
</feature>
<dbReference type="Pfam" id="PF02121">
    <property type="entry name" value="IP_trans"/>
    <property type="match status" value="2"/>
</dbReference>
<dbReference type="EMBL" id="WNWW01000212">
    <property type="protein sequence ID" value="KAF3428563.1"/>
    <property type="molecule type" value="Genomic_DNA"/>
</dbReference>
<name>A0A833WDL3_9HYME</name>
<accession>A0A833WDL3</accession>
<dbReference type="GO" id="GO:0005737">
    <property type="term" value="C:cytoplasm"/>
    <property type="evidence" value="ECO:0007669"/>
    <property type="project" value="TreeGrafter"/>
</dbReference>
<dbReference type="InterPro" id="IPR023393">
    <property type="entry name" value="START-like_dom_sf"/>
</dbReference>
<dbReference type="PANTHER" id="PTHR10658">
    <property type="entry name" value="PHOSPHATIDYLINOSITOL TRANSFER PROTEIN"/>
    <property type="match status" value="1"/>
</dbReference>
<evidence type="ECO:0000313" key="4">
    <source>
        <dbReference type="Proteomes" id="UP000655588"/>
    </source>
</evidence>
<dbReference type="GO" id="GO:0035091">
    <property type="term" value="F:phosphatidylinositol binding"/>
    <property type="evidence" value="ECO:0007669"/>
    <property type="project" value="TreeGrafter"/>
</dbReference>
<comment type="caution">
    <text evidence="3">The sequence shown here is derived from an EMBL/GenBank/DDBJ whole genome shotgun (WGS) entry which is preliminary data.</text>
</comment>
<feature type="compositionally biased region" description="Polar residues" evidence="1">
    <location>
        <begin position="223"/>
        <end position="232"/>
    </location>
</feature>
<dbReference type="AlphaFoldDB" id="A0A833WDL3"/>
<evidence type="ECO:0000259" key="2">
    <source>
        <dbReference type="Pfam" id="PF02121"/>
    </source>
</evidence>
<organism evidence="3 4">
    <name type="scientific">Frieseomelitta varia</name>
    <dbReference type="NCBI Taxonomy" id="561572"/>
    <lineage>
        <taxon>Eukaryota</taxon>
        <taxon>Metazoa</taxon>
        <taxon>Ecdysozoa</taxon>
        <taxon>Arthropoda</taxon>
        <taxon>Hexapoda</taxon>
        <taxon>Insecta</taxon>
        <taxon>Pterygota</taxon>
        <taxon>Neoptera</taxon>
        <taxon>Endopterygota</taxon>
        <taxon>Hymenoptera</taxon>
        <taxon>Apocrita</taxon>
        <taxon>Aculeata</taxon>
        <taxon>Apoidea</taxon>
        <taxon>Anthophila</taxon>
        <taxon>Apidae</taxon>
        <taxon>Frieseomelitta</taxon>
    </lineage>
</organism>
<feature type="region of interest" description="Disordered" evidence="1">
    <location>
        <begin position="188"/>
        <end position="232"/>
    </location>
</feature>
<sequence>MGFFFMILMVYQEYTCSFIPKFHISIRTRYENNNGSTENCLGLSPIELIHREVDFVDIAYDELSSKHYKEEEDPKFFQSQRTGRGPLVEGWKDTTQPVMCSYKLVQASFEVWGMQTRVEDFIHRVIYLQTFVEYLNYKKCATIMFLHLQCIRDILLLGHRQAFAWIDEWYDMTLEDVRQYEQKMQAETNEKVRLRNMNNEKPATPTTPTSSVPSSPLPKSPTQSTRSWFSWS</sequence>
<dbReference type="GO" id="GO:0008526">
    <property type="term" value="F:phosphatidylinositol transfer activity"/>
    <property type="evidence" value="ECO:0007669"/>
    <property type="project" value="TreeGrafter"/>
</dbReference>
<feature type="domain" description="Phosphatidylinositol transfer protein N-terminal" evidence="2">
    <location>
        <begin position="12"/>
        <end position="126"/>
    </location>
</feature>
<proteinExistence type="predicted"/>
<dbReference type="InterPro" id="IPR055261">
    <property type="entry name" value="PI_transfer_N"/>
</dbReference>
<evidence type="ECO:0000256" key="1">
    <source>
        <dbReference type="SAM" id="MobiDB-lite"/>
    </source>
</evidence>
<dbReference type="SUPFAM" id="SSF55961">
    <property type="entry name" value="Bet v1-like"/>
    <property type="match status" value="1"/>
</dbReference>
<protein>
    <recommendedName>
        <fullName evidence="2">Phosphatidylinositol transfer protein N-terminal domain-containing protein</fullName>
    </recommendedName>
</protein>
<feature type="compositionally biased region" description="Low complexity" evidence="1">
    <location>
        <begin position="202"/>
        <end position="214"/>
    </location>
</feature>